<dbReference type="Gramene" id="AET2Gv20722500.2">
    <property type="protein sequence ID" value="AET2Gv20722500.2"/>
    <property type="gene ID" value="AET2Gv20722500"/>
</dbReference>
<dbReference type="Gene3D" id="3.30.160.60">
    <property type="entry name" value="Classic Zinc Finger"/>
    <property type="match status" value="1"/>
</dbReference>
<dbReference type="AlphaFoldDB" id="A0A453C3I2"/>
<sequence length="305" mass="33410">MDPNGSYPNKVRSSESDAYISPLHEALRGTTALPVSNDILAFESLPSDSPSMVNSSLAPNAPLEPTMMLVNDSSMMPHHENVGLAPLPPQLSDTIINPLSMVNTIVPQPNNEEIHQDEHEMFKHEDFLSNPLWNYADSYHHTYTSPMESPSFTSLLQTDPNSIVHTQLNTNGAMEDGSISDMPTMHVSEVNSLPYGFCCSPENIDPFTPNTILQQQNIQNGRLLYDASYGVPAPISPFMTTSHVPREDKTPLVGPNGIFGSGILHGSTSLGNYTCKICGRKFITSQAYGGHMSSHAKERKKQLQS</sequence>
<reference evidence="4" key="2">
    <citation type="journal article" date="2017" name="Nat. Plants">
        <title>The Aegilops tauschii genome reveals multiple impacts of transposons.</title>
        <authorList>
            <person name="Zhao G."/>
            <person name="Zou C."/>
            <person name="Li K."/>
            <person name="Wang K."/>
            <person name="Li T."/>
            <person name="Gao L."/>
            <person name="Zhang X."/>
            <person name="Wang H."/>
            <person name="Yang Z."/>
            <person name="Liu X."/>
            <person name="Jiang W."/>
            <person name="Mao L."/>
            <person name="Kong X."/>
            <person name="Jiao Y."/>
            <person name="Jia J."/>
        </authorList>
    </citation>
    <scope>NUCLEOTIDE SEQUENCE [LARGE SCALE GENOMIC DNA]</scope>
    <source>
        <strain evidence="4">cv. AL8/78</strain>
    </source>
</reference>
<keyword evidence="1" id="KW-0863">Zinc-finger</keyword>
<protein>
    <recommendedName>
        <fullName evidence="2">C2H2-type domain-containing protein</fullName>
    </recommendedName>
</protein>
<dbReference type="PROSITE" id="PS00028">
    <property type="entry name" value="ZINC_FINGER_C2H2_1"/>
    <property type="match status" value="1"/>
</dbReference>
<dbReference type="InterPro" id="IPR036236">
    <property type="entry name" value="Znf_C2H2_sf"/>
</dbReference>
<dbReference type="SUPFAM" id="SSF57667">
    <property type="entry name" value="beta-beta-alpha zinc fingers"/>
    <property type="match status" value="1"/>
</dbReference>
<feature type="domain" description="C2H2-type" evidence="2">
    <location>
        <begin position="273"/>
        <end position="300"/>
    </location>
</feature>
<proteinExistence type="predicted"/>
<dbReference type="GO" id="GO:0008270">
    <property type="term" value="F:zinc ion binding"/>
    <property type="evidence" value="ECO:0007669"/>
    <property type="project" value="UniProtKB-KW"/>
</dbReference>
<evidence type="ECO:0000313" key="4">
    <source>
        <dbReference type="Proteomes" id="UP000015105"/>
    </source>
</evidence>
<keyword evidence="4" id="KW-1185">Reference proteome</keyword>
<name>A0A453C3I2_AEGTS</name>
<reference evidence="4" key="1">
    <citation type="journal article" date="2014" name="Science">
        <title>Ancient hybridizations among the ancestral genomes of bread wheat.</title>
        <authorList>
            <consortium name="International Wheat Genome Sequencing Consortium,"/>
            <person name="Marcussen T."/>
            <person name="Sandve S.R."/>
            <person name="Heier L."/>
            <person name="Spannagl M."/>
            <person name="Pfeifer M."/>
            <person name="Jakobsen K.S."/>
            <person name="Wulff B.B."/>
            <person name="Steuernagel B."/>
            <person name="Mayer K.F."/>
            <person name="Olsen O.A."/>
        </authorList>
    </citation>
    <scope>NUCLEOTIDE SEQUENCE [LARGE SCALE GENOMIC DNA]</scope>
    <source>
        <strain evidence="4">cv. AL8/78</strain>
    </source>
</reference>
<reference evidence="3" key="4">
    <citation type="submission" date="2019-03" db="UniProtKB">
        <authorList>
            <consortium name="EnsemblPlants"/>
        </authorList>
    </citation>
    <scope>IDENTIFICATION</scope>
</reference>
<keyword evidence="1" id="KW-0479">Metal-binding</keyword>
<evidence type="ECO:0000313" key="3">
    <source>
        <dbReference type="EnsemblPlants" id="AET2Gv20722500.2"/>
    </source>
</evidence>
<dbReference type="PROSITE" id="PS50157">
    <property type="entry name" value="ZINC_FINGER_C2H2_2"/>
    <property type="match status" value="1"/>
</dbReference>
<organism evidence="3 4">
    <name type="scientific">Aegilops tauschii subsp. strangulata</name>
    <name type="common">Goatgrass</name>
    <dbReference type="NCBI Taxonomy" id="200361"/>
    <lineage>
        <taxon>Eukaryota</taxon>
        <taxon>Viridiplantae</taxon>
        <taxon>Streptophyta</taxon>
        <taxon>Embryophyta</taxon>
        <taxon>Tracheophyta</taxon>
        <taxon>Spermatophyta</taxon>
        <taxon>Magnoliopsida</taxon>
        <taxon>Liliopsida</taxon>
        <taxon>Poales</taxon>
        <taxon>Poaceae</taxon>
        <taxon>BOP clade</taxon>
        <taxon>Pooideae</taxon>
        <taxon>Triticodae</taxon>
        <taxon>Triticeae</taxon>
        <taxon>Triticinae</taxon>
        <taxon>Aegilops</taxon>
    </lineage>
</organism>
<dbReference type="EnsemblPlants" id="AET2Gv20722500.2">
    <property type="protein sequence ID" value="AET2Gv20722500.2"/>
    <property type="gene ID" value="AET2Gv20722500"/>
</dbReference>
<dbReference type="InterPro" id="IPR013087">
    <property type="entry name" value="Znf_C2H2_type"/>
</dbReference>
<evidence type="ECO:0000256" key="1">
    <source>
        <dbReference type="PROSITE-ProRule" id="PRU00042"/>
    </source>
</evidence>
<reference evidence="3" key="3">
    <citation type="journal article" date="2017" name="Nature">
        <title>Genome sequence of the progenitor of the wheat D genome Aegilops tauschii.</title>
        <authorList>
            <person name="Luo M.C."/>
            <person name="Gu Y.Q."/>
            <person name="Puiu D."/>
            <person name="Wang H."/>
            <person name="Twardziok S.O."/>
            <person name="Deal K.R."/>
            <person name="Huo N."/>
            <person name="Zhu T."/>
            <person name="Wang L."/>
            <person name="Wang Y."/>
            <person name="McGuire P.E."/>
            <person name="Liu S."/>
            <person name="Long H."/>
            <person name="Ramasamy R.K."/>
            <person name="Rodriguez J.C."/>
            <person name="Van S.L."/>
            <person name="Yuan L."/>
            <person name="Wang Z."/>
            <person name="Xia Z."/>
            <person name="Xiao L."/>
            <person name="Anderson O.D."/>
            <person name="Ouyang S."/>
            <person name="Liang Y."/>
            <person name="Zimin A.V."/>
            <person name="Pertea G."/>
            <person name="Qi P."/>
            <person name="Bennetzen J.L."/>
            <person name="Dai X."/>
            <person name="Dawson M.W."/>
            <person name="Muller H.G."/>
            <person name="Kugler K."/>
            <person name="Rivarola-Duarte L."/>
            <person name="Spannagl M."/>
            <person name="Mayer K.F.X."/>
            <person name="Lu F.H."/>
            <person name="Bevan M.W."/>
            <person name="Leroy P."/>
            <person name="Li P."/>
            <person name="You F.M."/>
            <person name="Sun Q."/>
            <person name="Liu Z."/>
            <person name="Lyons E."/>
            <person name="Wicker T."/>
            <person name="Salzberg S.L."/>
            <person name="Devos K.M."/>
            <person name="Dvorak J."/>
        </authorList>
    </citation>
    <scope>NUCLEOTIDE SEQUENCE [LARGE SCALE GENOMIC DNA]</scope>
    <source>
        <strain evidence="3">cv. AL8/78</strain>
    </source>
</reference>
<evidence type="ECO:0000259" key="2">
    <source>
        <dbReference type="PROSITE" id="PS50157"/>
    </source>
</evidence>
<reference evidence="3" key="5">
    <citation type="journal article" date="2021" name="G3 (Bethesda)">
        <title>Aegilops tauschii genome assembly Aet v5.0 features greater sequence contiguity and improved annotation.</title>
        <authorList>
            <person name="Wang L."/>
            <person name="Zhu T."/>
            <person name="Rodriguez J.C."/>
            <person name="Deal K.R."/>
            <person name="Dubcovsky J."/>
            <person name="McGuire P.E."/>
            <person name="Lux T."/>
            <person name="Spannagl M."/>
            <person name="Mayer K.F.X."/>
            <person name="Baldrich P."/>
            <person name="Meyers B.C."/>
            <person name="Huo N."/>
            <person name="Gu Y.Q."/>
            <person name="Zhou H."/>
            <person name="Devos K.M."/>
            <person name="Bennetzen J.L."/>
            <person name="Unver T."/>
            <person name="Budak H."/>
            <person name="Gulick P.J."/>
            <person name="Galiba G."/>
            <person name="Kalapos B."/>
            <person name="Nelson D.R."/>
            <person name="Li P."/>
            <person name="You F.M."/>
            <person name="Luo M.C."/>
            <person name="Dvorak J."/>
        </authorList>
    </citation>
    <scope>NUCLEOTIDE SEQUENCE [LARGE SCALE GENOMIC DNA]</scope>
    <source>
        <strain evidence="3">cv. AL8/78</strain>
    </source>
</reference>
<dbReference type="Proteomes" id="UP000015105">
    <property type="component" value="Chromosome 2D"/>
</dbReference>
<accession>A0A453C3I2</accession>
<keyword evidence="1" id="KW-0862">Zinc</keyword>